<evidence type="ECO:0000256" key="4">
    <source>
        <dbReference type="ARBA" id="ARBA00011738"/>
    </source>
</evidence>
<evidence type="ECO:0000256" key="7">
    <source>
        <dbReference type="ARBA" id="ARBA00022676"/>
    </source>
</evidence>
<dbReference type="InterPro" id="IPR018090">
    <property type="entry name" value="Pyrmidine_PPas_bac/euk"/>
</dbReference>
<dbReference type="SUPFAM" id="SSF54680">
    <property type="entry name" value="Pyrimidine nucleoside phosphorylase C-terminal domain"/>
    <property type="match status" value="1"/>
</dbReference>
<protein>
    <recommendedName>
        <fullName evidence="6">Pyrimidine-nucleoside phosphorylase</fullName>
        <ecNumber evidence="5">2.4.2.2</ecNumber>
    </recommendedName>
</protein>
<dbReference type="NCBIfam" id="NF004490">
    <property type="entry name" value="PRK05820.1"/>
    <property type="match status" value="1"/>
</dbReference>
<evidence type="ECO:0000256" key="3">
    <source>
        <dbReference type="ARBA" id="ARBA00006915"/>
    </source>
</evidence>
<keyword evidence="8 12" id="KW-0808">Transferase</keyword>
<keyword evidence="7 12" id="KW-0328">Glycosyltransferase</keyword>
<dbReference type="PIRSF" id="PIRSF000478">
    <property type="entry name" value="TP_PyNP"/>
    <property type="match status" value="1"/>
</dbReference>
<dbReference type="InterPro" id="IPR036320">
    <property type="entry name" value="Glycosyl_Trfase_fam3_N_dom_sf"/>
</dbReference>
<evidence type="ECO:0000313" key="13">
    <source>
        <dbReference type="Proteomes" id="UP001595916"/>
    </source>
</evidence>
<dbReference type="NCBIfam" id="NF004747">
    <property type="entry name" value="PRK06078.1"/>
    <property type="match status" value="1"/>
</dbReference>
<dbReference type="Proteomes" id="UP001595916">
    <property type="component" value="Unassembled WGS sequence"/>
</dbReference>
<dbReference type="SUPFAM" id="SSF52418">
    <property type="entry name" value="Nucleoside phosphorylase/phosphoribosyltransferase catalytic domain"/>
    <property type="match status" value="1"/>
</dbReference>
<dbReference type="InterPro" id="IPR013102">
    <property type="entry name" value="PYNP_C"/>
</dbReference>
<dbReference type="PROSITE" id="PS00647">
    <property type="entry name" value="THYMID_PHOSPHORYLASE"/>
    <property type="match status" value="1"/>
</dbReference>
<evidence type="ECO:0000256" key="8">
    <source>
        <dbReference type="ARBA" id="ARBA00022679"/>
    </source>
</evidence>
<dbReference type="SUPFAM" id="SSF47648">
    <property type="entry name" value="Nucleoside phosphorylase/phosphoribosyltransferase N-terminal domain"/>
    <property type="match status" value="1"/>
</dbReference>
<dbReference type="PANTHER" id="PTHR10515:SF0">
    <property type="entry name" value="THYMIDINE PHOSPHORYLASE"/>
    <property type="match status" value="1"/>
</dbReference>
<feature type="domain" description="Pyrimidine nucleoside phosphorylase C-terminal" evidence="11">
    <location>
        <begin position="345"/>
        <end position="418"/>
    </location>
</feature>
<dbReference type="InterPro" id="IPR017872">
    <property type="entry name" value="Pyrmidine_PPase_CS"/>
</dbReference>
<dbReference type="GO" id="GO:0016154">
    <property type="term" value="F:pyrimidine-nucleoside phosphorylase activity"/>
    <property type="evidence" value="ECO:0007669"/>
    <property type="project" value="UniProtKB-EC"/>
</dbReference>
<dbReference type="RefSeq" id="WP_379787892.1">
    <property type="nucleotide sequence ID" value="NZ_JBHSHL010000014.1"/>
</dbReference>
<comment type="subunit">
    <text evidence="4">Homodimer.</text>
</comment>
<dbReference type="InterPro" id="IPR000312">
    <property type="entry name" value="Glycosyl_Trfase_fam3"/>
</dbReference>
<dbReference type="InterPro" id="IPR035902">
    <property type="entry name" value="Nuc_phospho_transferase"/>
</dbReference>
<dbReference type="PANTHER" id="PTHR10515">
    <property type="entry name" value="THYMIDINE PHOSPHORYLASE"/>
    <property type="match status" value="1"/>
</dbReference>
<evidence type="ECO:0000256" key="5">
    <source>
        <dbReference type="ARBA" id="ARBA00011889"/>
    </source>
</evidence>
<dbReference type="Gene3D" id="3.40.1030.10">
    <property type="entry name" value="Nucleoside phosphorylase/phosphoribosyltransferase catalytic domain"/>
    <property type="match status" value="1"/>
</dbReference>
<evidence type="ECO:0000256" key="2">
    <source>
        <dbReference type="ARBA" id="ARBA00003877"/>
    </source>
</evidence>
<keyword evidence="13" id="KW-1185">Reference proteome</keyword>
<dbReference type="Pfam" id="PF07831">
    <property type="entry name" value="PYNP_C"/>
    <property type="match status" value="1"/>
</dbReference>
<organism evidence="12 13">
    <name type="scientific">Filifactor villosus</name>
    <dbReference type="NCBI Taxonomy" id="29374"/>
    <lineage>
        <taxon>Bacteria</taxon>
        <taxon>Bacillati</taxon>
        <taxon>Bacillota</taxon>
        <taxon>Clostridia</taxon>
        <taxon>Peptostreptococcales</taxon>
        <taxon>Filifactoraceae</taxon>
        <taxon>Filifactor</taxon>
    </lineage>
</organism>
<sequence length="445" mass="48301">MRAIDVIYKKRNGGSLSEEEIRFFIEGFTKGDIPDYQASALMMAIYFNHMNKEETLSLVKAMVDSGDTMDLSRIKGIKCDKHSTGGVGDKTTVVLAPLVAYFGVPVAKMSGRGLGHTGGTLDKLEAIPGFSTGLSEECFIENVNRHGIAVAGQTGELVPADKKLYALRDVTATVENTSLIAASIMSKKLASGADKIVLDVKTGKGAFMKTMEDSLELAEAMVEIGTMYGRHTIALITDMNEPLGSAVGNSLEVIEAIETLKGRGPKDLTELCIELAVHMLLLAERFETYQEAKSAIEDAIFNKKALDKLKEFIEVQGGDPRVADDYSLFPQGSKQEVVVSDKEGYVHDIDAEQIGHCAMLLGAGRKTKDDDIDLGAGLVLNKKTGDFVKQGDVLATLYYNEGDPSQIGQLLQKSFAISKEKGKNKKILYFLVKSIDGRIVQEEIV</sequence>
<dbReference type="Pfam" id="PF00591">
    <property type="entry name" value="Glycos_transf_3"/>
    <property type="match status" value="1"/>
</dbReference>
<proteinExistence type="inferred from homology"/>
<dbReference type="EMBL" id="JBHSHL010000014">
    <property type="protein sequence ID" value="MFC4804386.1"/>
    <property type="molecule type" value="Genomic_DNA"/>
</dbReference>
<comment type="similarity">
    <text evidence="3">Belongs to the thymidine/pyrimidine-nucleoside phosphorylase family.</text>
</comment>
<evidence type="ECO:0000256" key="6">
    <source>
        <dbReference type="ARBA" id="ARBA00014680"/>
    </source>
</evidence>
<dbReference type="InterPro" id="IPR017459">
    <property type="entry name" value="Glycosyl_Trfase_fam3_N_dom"/>
</dbReference>
<dbReference type="Pfam" id="PF02885">
    <property type="entry name" value="Glycos_trans_3N"/>
    <property type="match status" value="1"/>
</dbReference>
<evidence type="ECO:0000256" key="9">
    <source>
        <dbReference type="ARBA" id="ARBA00048453"/>
    </source>
</evidence>
<dbReference type="SMART" id="SM00941">
    <property type="entry name" value="PYNP_C"/>
    <property type="match status" value="1"/>
</dbReference>
<dbReference type="Gene3D" id="1.20.970.10">
    <property type="entry name" value="Transferase, Pyrimidine Nucleoside Phosphorylase, Chain C"/>
    <property type="match status" value="1"/>
</dbReference>
<dbReference type="InterPro" id="IPR036566">
    <property type="entry name" value="PYNP-like_C_sf"/>
</dbReference>
<dbReference type="InterPro" id="IPR000053">
    <property type="entry name" value="Thymidine/pyrmidine_PPase"/>
</dbReference>
<evidence type="ECO:0000313" key="12">
    <source>
        <dbReference type="EMBL" id="MFC4804386.1"/>
    </source>
</evidence>
<comment type="function">
    <text evidence="2">Catalyzes phosphorolysis of the pyrimidine nucleosides uridine, thymidine and 2'-deoxyuridine with the formation of the corresponding pyrimidine base and ribose-1-phosphate.</text>
</comment>
<reference evidence="13" key="1">
    <citation type="journal article" date="2019" name="Int. J. Syst. Evol. Microbiol.">
        <title>The Global Catalogue of Microorganisms (GCM) 10K type strain sequencing project: providing services to taxonomists for standard genome sequencing and annotation.</title>
        <authorList>
            <consortium name="The Broad Institute Genomics Platform"/>
            <consortium name="The Broad Institute Genome Sequencing Center for Infectious Disease"/>
            <person name="Wu L."/>
            <person name="Ma J."/>
        </authorList>
    </citation>
    <scope>NUCLEOTIDE SEQUENCE [LARGE SCALE GENOMIC DNA]</scope>
    <source>
        <strain evidence="13">CCUG 46385</strain>
    </source>
</reference>
<name>A0ABV9QLW6_9FIRM</name>
<evidence type="ECO:0000256" key="10">
    <source>
        <dbReference type="ARBA" id="ARBA00048525"/>
    </source>
</evidence>
<dbReference type="EC" id="2.4.2.2" evidence="5"/>
<comment type="catalytic activity">
    <reaction evidence="10">
        <text>thymidine + phosphate = 2-deoxy-alpha-D-ribose 1-phosphate + thymine</text>
        <dbReference type="Rhea" id="RHEA:16037"/>
        <dbReference type="ChEBI" id="CHEBI:17748"/>
        <dbReference type="ChEBI" id="CHEBI:17821"/>
        <dbReference type="ChEBI" id="CHEBI:43474"/>
        <dbReference type="ChEBI" id="CHEBI:57259"/>
        <dbReference type="EC" id="2.4.2.2"/>
    </reaction>
</comment>
<accession>A0ABV9QLW6</accession>
<dbReference type="NCBIfam" id="TIGR02644">
    <property type="entry name" value="Y_phosphoryl"/>
    <property type="match status" value="1"/>
</dbReference>
<evidence type="ECO:0000256" key="1">
    <source>
        <dbReference type="ARBA" id="ARBA00001066"/>
    </source>
</evidence>
<gene>
    <name evidence="12" type="ORF">ACFO4R_04755</name>
</gene>
<comment type="caution">
    <text evidence="12">The sequence shown here is derived from an EMBL/GenBank/DDBJ whole genome shotgun (WGS) entry which is preliminary data.</text>
</comment>
<evidence type="ECO:0000259" key="11">
    <source>
        <dbReference type="SMART" id="SM00941"/>
    </source>
</evidence>
<comment type="catalytic activity">
    <reaction evidence="1">
        <text>2'-deoxyuridine + phosphate = 2-deoxy-alpha-D-ribose 1-phosphate + uracil</text>
        <dbReference type="Rhea" id="RHEA:22824"/>
        <dbReference type="ChEBI" id="CHEBI:16450"/>
        <dbReference type="ChEBI" id="CHEBI:17568"/>
        <dbReference type="ChEBI" id="CHEBI:43474"/>
        <dbReference type="ChEBI" id="CHEBI:57259"/>
        <dbReference type="EC" id="2.4.2.2"/>
    </reaction>
</comment>
<comment type="catalytic activity">
    <reaction evidence="9">
        <text>uridine + phosphate = alpha-D-ribose 1-phosphate + uracil</text>
        <dbReference type="Rhea" id="RHEA:24388"/>
        <dbReference type="ChEBI" id="CHEBI:16704"/>
        <dbReference type="ChEBI" id="CHEBI:17568"/>
        <dbReference type="ChEBI" id="CHEBI:43474"/>
        <dbReference type="ChEBI" id="CHEBI:57720"/>
        <dbReference type="EC" id="2.4.2.2"/>
    </reaction>
</comment>
<dbReference type="Gene3D" id="3.90.1170.30">
    <property type="entry name" value="Pyrimidine nucleoside phosphorylase-like, C-terminal domain"/>
    <property type="match status" value="1"/>
</dbReference>